<evidence type="ECO:0000259" key="1">
    <source>
        <dbReference type="Pfam" id="PF01370"/>
    </source>
</evidence>
<dbReference type="InterPro" id="IPR051783">
    <property type="entry name" value="NAD(P)-dependent_oxidoreduct"/>
</dbReference>
<dbReference type="Pfam" id="PF01370">
    <property type="entry name" value="Epimerase"/>
    <property type="match status" value="1"/>
</dbReference>
<dbReference type="Proteomes" id="UP000192980">
    <property type="component" value="Unassembled WGS sequence"/>
</dbReference>
<dbReference type="Gene3D" id="3.40.50.720">
    <property type="entry name" value="NAD(P)-binding Rossmann-like Domain"/>
    <property type="match status" value="1"/>
</dbReference>
<evidence type="ECO:0000313" key="2">
    <source>
        <dbReference type="EMBL" id="SMG35121.1"/>
    </source>
</evidence>
<dbReference type="EMBL" id="FXAU01000004">
    <property type="protein sequence ID" value="SMG35121.1"/>
    <property type="molecule type" value="Genomic_DNA"/>
</dbReference>
<dbReference type="PANTHER" id="PTHR48079">
    <property type="entry name" value="PROTEIN YEEZ"/>
    <property type="match status" value="1"/>
</dbReference>
<accession>A0A1X7K458</accession>
<sequence>MILVTGGTGFLGSTLIQQLIQAGQSVTATKRNDSIVPSGLEKHPLVRWVEADVTDYFALSDLFTDIQEVYHCAAKISYHKEDWDMMLHINIEGTKHIVNLCLEHNARLVHVSSIASLGNSKNNELVGESTFWDEGAPHSKYSLSKYESEMEVWRGIVEGLDAVIVNPSVIMGAGTGDRGSGKLFSVIQKGLRIYPSGSVGIVDVEDVAKVMVLLMNDKKITGERFILNSENVSNKHLLEQIAVLLDKPAPTIQAKPFMMSIAWRAAKLAALFSNKQPTLTRETAKASSAKLAFSNKKIKDIIGYTFKPVDITLKEMSLDYK</sequence>
<organism evidence="2 3">
    <name type="scientific">Sphingobacterium psychroaquaticum</name>
    <dbReference type="NCBI Taxonomy" id="561061"/>
    <lineage>
        <taxon>Bacteria</taxon>
        <taxon>Pseudomonadati</taxon>
        <taxon>Bacteroidota</taxon>
        <taxon>Sphingobacteriia</taxon>
        <taxon>Sphingobacteriales</taxon>
        <taxon>Sphingobacteriaceae</taxon>
        <taxon>Sphingobacterium</taxon>
    </lineage>
</organism>
<dbReference type="AlphaFoldDB" id="A0A1X7K458"/>
<name>A0A1X7K458_9SPHI</name>
<dbReference type="GO" id="GO:0004029">
    <property type="term" value="F:aldehyde dehydrogenase (NAD+) activity"/>
    <property type="evidence" value="ECO:0007669"/>
    <property type="project" value="TreeGrafter"/>
</dbReference>
<keyword evidence="3" id="KW-1185">Reference proteome</keyword>
<proteinExistence type="predicted"/>
<dbReference type="STRING" id="561061.SAMN05660862_2480"/>
<dbReference type="OrthoDB" id="596910at2"/>
<evidence type="ECO:0000313" key="3">
    <source>
        <dbReference type="Proteomes" id="UP000192980"/>
    </source>
</evidence>
<dbReference type="InterPro" id="IPR036291">
    <property type="entry name" value="NAD(P)-bd_dom_sf"/>
</dbReference>
<dbReference type="SUPFAM" id="SSF51735">
    <property type="entry name" value="NAD(P)-binding Rossmann-fold domains"/>
    <property type="match status" value="1"/>
</dbReference>
<dbReference type="InterPro" id="IPR001509">
    <property type="entry name" value="Epimerase_deHydtase"/>
</dbReference>
<dbReference type="GO" id="GO:0005737">
    <property type="term" value="C:cytoplasm"/>
    <property type="evidence" value="ECO:0007669"/>
    <property type="project" value="TreeGrafter"/>
</dbReference>
<protein>
    <submittedName>
        <fullName evidence="2">Nucleoside-diphosphate-sugar epimerase</fullName>
    </submittedName>
</protein>
<feature type="domain" description="NAD-dependent epimerase/dehydratase" evidence="1">
    <location>
        <begin position="2"/>
        <end position="217"/>
    </location>
</feature>
<dbReference type="RefSeq" id="WP_085473216.1">
    <property type="nucleotide sequence ID" value="NZ_FXAU01000004.1"/>
</dbReference>
<dbReference type="PANTHER" id="PTHR48079:SF6">
    <property type="entry name" value="NAD(P)-BINDING DOMAIN-CONTAINING PROTEIN-RELATED"/>
    <property type="match status" value="1"/>
</dbReference>
<gene>
    <name evidence="2" type="ORF">SAMN05660862_2480</name>
</gene>
<reference evidence="2 3" key="1">
    <citation type="submission" date="2017-04" db="EMBL/GenBank/DDBJ databases">
        <authorList>
            <person name="Afonso C.L."/>
            <person name="Miller P.J."/>
            <person name="Scott M.A."/>
            <person name="Spackman E."/>
            <person name="Goraichik I."/>
            <person name="Dimitrov K.M."/>
            <person name="Suarez D.L."/>
            <person name="Swayne D.E."/>
        </authorList>
    </citation>
    <scope>NUCLEOTIDE SEQUENCE [LARGE SCALE GENOMIC DNA]</scope>
    <source>
        <strain evidence="2 3">DSM 22418</strain>
    </source>
</reference>